<evidence type="ECO:0000256" key="6">
    <source>
        <dbReference type="SAM" id="MobiDB-lite"/>
    </source>
</evidence>
<keyword evidence="5" id="KW-0809">Transit peptide</keyword>
<dbReference type="EMBL" id="ML993580">
    <property type="protein sequence ID" value="KAF2172876.1"/>
    <property type="molecule type" value="Genomic_DNA"/>
</dbReference>
<evidence type="ECO:0000313" key="8">
    <source>
        <dbReference type="Proteomes" id="UP000799537"/>
    </source>
</evidence>
<feature type="region of interest" description="Disordered" evidence="6">
    <location>
        <begin position="196"/>
        <end position="337"/>
    </location>
</feature>
<sequence>MTSYYLFLHSHEARHVKPPKPPQIVGWKSPLRTSLDFLPTTILENNMHRCHCSTRALETFFKDFAGLSLRQQRAQRFFQHSRSFGTRSPLRQVQTSVNGEDAFIPFDFEAVRQKREGVRRVEEEGDGLEREVGSGWEEGGEEWCAEVEIMGSDARGQEGGGKSVESVSLRALHTGEGQREASTSPAMAVLHPPALSQHMPTANSKSGELDASARPAEPQVSKRISRKLRRMEQGTWRPNAQKRMEMEEDEAEVDKETRDTDAMADVLEKIEALEGPAVEKKVKRGQKKGSENGDSTRTRNPKGKAGESPTKLGKLNLSSKTPTPTTPSHPPKERWQTTKAALVKKLSGQPWSPNKRLSPDTLSGIRALHASDPTIYSTATLASHFQITPEAIRRILKSKWLPSAEEAVRRSERWEKRGLRKWGEMREVGMRPPRKWRVLMGEQGRRGGIGKGCAWEEAVEQAGRLPMEGSFADRIL</sequence>
<keyword evidence="8" id="KW-1185">Reference proteome</keyword>
<dbReference type="GO" id="GO:0005739">
    <property type="term" value="C:mitochondrion"/>
    <property type="evidence" value="ECO:0007669"/>
    <property type="project" value="UniProtKB-SubCell"/>
</dbReference>
<evidence type="ECO:0000256" key="3">
    <source>
        <dbReference type="ARBA" id="ARBA00010895"/>
    </source>
</evidence>
<accession>A0A6A6D5D8</accession>
<feature type="compositionally biased region" description="Basic and acidic residues" evidence="6">
    <location>
        <begin position="254"/>
        <end position="280"/>
    </location>
</feature>
<dbReference type="PANTHER" id="PTHR13475:SF3">
    <property type="entry name" value="NEUGRIN"/>
    <property type="match status" value="1"/>
</dbReference>
<comment type="subcellular location">
    <subcellularLocation>
        <location evidence="2">Mitochondrion</location>
    </subcellularLocation>
</comment>
<dbReference type="AlphaFoldDB" id="A0A6A6D5D8"/>
<gene>
    <name evidence="7" type="ORF">M409DRAFT_49391</name>
</gene>
<evidence type="ECO:0000256" key="2">
    <source>
        <dbReference type="ARBA" id="ARBA00004173"/>
    </source>
</evidence>
<evidence type="ECO:0000256" key="4">
    <source>
        <dbReference type="ARBA" id="ARBA00013566"/>
    </source>
</evidence>
<dbReference type="GO" id="GO:0005634">
    <property type="term" value="C:nucleus"/>
    <property type="evidence" value="ECO:0007669"/>
    <property type="project" value="TreeGrafter"/>
</dbReference>
<reference evidence="7" key="1">
    <citation type="journal article" date="2020" name="Stud. Mycol.">
        <title>101 Dothideomycetes genomes: a test case for predicting lifestyles and emergence of pathogens.</title>
        <authorList>
            <person name="Haridas S."/>
            <person name="Albert R."/>
            <person name="Binder M."/>
            <person name="Bloem J."/>
            <person name="Labutti K."/>
            <person name="Salamov A."/>
            <person name="Andreopoulos B."/>
            <person name="Baker S."/>
            <person name="Barry K."/>
            <person name="Bills G."/>
            <person name="Bluhm B."/>
            <person name="Cannon C."/>
            <person name="Castanera R."/>
            <person name="Culley D."/>
            <person name="Daum C."/>
            <person name="Ezra D."/>
            <person name="Gonzalez J."/>
            <person name="Henrissat B."/>
            <person name="Kuo A."/>
            <person name="Liang C."/>
            <person name="Lipzen A."/>
            <person name="Lutzoni F."/>
            <person name="Magnuson J."/>
            <person name="Mondo S."/>
            <person name="Nolan M."/>
            <person name="Ohm R."/>
            <person name="Pangilinan J."/>
            <person name="Park H.-J."/>
            <person name="Ramirez L."/>
            <person name="Alfaro M."/>
            <person name="Sun H."/>
            <person name="Tritt A."/>
            <person name="Yoshinaga Y."/>
            <person name="Zwiers L.-H."/>
            <person name="Turgeon B."/>
            <person name="Goodwin S."/>
            <person name="Spatafora J."/>
            <person name="Crous P."/>
            <person name="Grigoriev I."/>
        </authorList>
    </citation>
    <scope>NUCLEOTIDE SEQUENCE</scope>
    <source>
        <strain evidence="7">ATCC 36951</strain>
    </source>
</reference>
<dbReference type="InterPro" id="IPR010487">
    <property type="entry name" value="NGRN/Rrg9"/>
</dbReference>
<evidence type="ECO:0000313" key="7">
    <source>
        <dbReference type="EMBL" id="KAF2172876.1"/>
    </source>
</evidence>
<evidence type="ECO:0000256" key="5">
    <source>
        <dbReference type="ARBA" id="ARBA00022946"/>
    </source>
</evidence>
<proteinExistence type="inferred from homology"/>
<dbReference type="RefSeq" id="XP_033673765.1">
    <property type="nucleotide sequence ID" value="XM_033811229.1"/>
</dbReference>
<dbReference type="GeneID" id="54564501"/>
<feature type="compositionally biased region" description="Basic and acidic residues" evidence="6">
    <location>
        <begin position="288"/>
        <end position="297"/>
    </location>
</feature>
<dbReference type="Proteomes" id="UP000799537">
    <property type="component" value="Unassembled WGS sequence"/>
</dbReference>
<dbReference type="PANTHER" id="PTHR13475">
    <property type="entry name" value="NEUGRIN"/>
    <property type="match status" value="1"/>
</dbReference>
<protein>
    <recommendedName>
        <fullName evidence="4">Required for respiratory growth protein 9, mitochondrial</fullName>
    </recommendedName>
</protein>
<comment type="function">
    <text evidence="1">Required for respiratory activity and maintenance and expression of the mitochondrial genome.</text>
</comment>
<comment type="similarity">
    <text evidence="3">Belongs to the RRG9 family.</text>
</comment>
<dbReference type="Pfam" id="PF06413">
    <property type="entry name" value="Neugrin"/>
    <property type="match status" value="1"/>
</dbReference>
<evidence type="ECO:0000256" key="1">
    <source>
        <dbReference type="ARBA" id="ARBA00003548"/>
    </source>
</evidence>
<name>A0A6A6D5D8_ZASCE</name>
<dbReference type="OrthoDB" id="5578174at2759"/>
<organism evidence="7 8">
    <name type="scientific">Zasmidium cellare ATCC 36951</name>
    <dbReference type="NCBI Taxonomy" id="1080233"/>
    <lineage>
        <taxon>Eukaryota</taxon>
        <taxon>Fungi</taxon>
        <taxon>Dikarya</taxon>
        <taxon>Ascomycota</taxon>
        <taxon>Pezizomycotina</taxon>
        <taxon>Dothideomycetes</taxon>
        <taxon>Dothideomycetidae</taxon>
        <taxon>Mycosphaerellales</taxon>
        <taxon>Mycosphaerellaceae</taxon>
        <taxon>Zasmidium</taxon>
    </lineage>
</organism>